<evidence type="ECO:0000313" key="1">
    <source>
        <dbReference type="EMBL" id="ANV98526.1"/>
    </source>
</evidence>
<organism evidence="1 2">
    <name type="scientific">Helicobacter enhydrae</name>
    <dbReference type="NCBI Taxonomy" id="222136"/>
    <lineage>
        <taxon>Bacteria</taxon>
        <taxon>Pseudomonadati</taxon>
        <taxon>Campylobacterota</taxon>
        <taxon>Epsilonproteobacteria</taxon>
        <taxon>Campylobacterales</taxon>
        <taxon>Helicobacteraceae</taxon>
        <taxon>Helicobacter</taxon>
    </lineage>
</organism>
<evidence type="ECO:0000313" key="2">
    <source>
        <dbReference type="Proteomes" id="UP000092884"/>
    </source>
</evidence>
<dbReference type="RefSeq" id="WP_066341361.1">
    <property type="nucleotide sequence ID" value="NZ_CP016503.1"/>
</dbReference>
<dbReference type="EMBL" id="CP016503">
    <property type="protein sequence ID" value="ANV98526.1"/>
    <property type="molecule type" value="Genomic_DNA"/>
</dbReference>
<name>A0A1B1U710_9HELI</name>
<dbReference type="Proteomes" id="UP000092884">
    <property type="component" value="Chromosome"/>
</dbReference>
<accession>A0A1B1U710</accession>
<gene>
    <name evidence="1" type="ORF">BBW65_06835</name>
</gene>
<dbReference type="AlphaFoldDB" id="A0A1B1U710"/>
<dbReference type="STRING" id="222136.BBW65_06835"/>
<dbReference type="KEGG" id="het:BBW65_06835"/>
<dbReference type="OrthoDB" id="5324711at2"/>
<reference evidence="2" key="1">
    <citation type="submission" date="2016-07" db="EMBL/GenBank/DDBJ databases">
        <authorList>
            <person name="Florea S."/>
            <person name="Webb J.S."/>
            <person name="Jaromczyk J."/>
            <person name="Schardl C.L."/>
        </authorList>
    </citation>
    <scope>NUCLEOTIDE SEQUENCE [LARGE SCALE GENOMIC DNA]</scope>
    <source>
        <strain evidence="2">MIT 01-6242</strain>
    </source>
</reference>
<proteinExistence type="predicted"/>
<sequence>MAKVSKSIIKTLLKHGFTQEDLDAKDAESILQIYKKGIEGYVQNFSAHHKKEHTPRETKSPFGHLERLEEVYDLPTNYFTHFSQEDIVLLLHKKFRSIPINRIQKIVNILMVCFQERILGEIYEKTHDLPREEQENIMEIYEIQKDNIAHLVQINDRLQSAKFRKQLQEVISIKNQIQRIQNTEEDED</sequence>
<protein>
    <submittedName>
        <fullName evidence="1">Uncharacterized protein</fullName>
    </submittedName>
</protein>
<keyword evidence="2" id="KW-1185">Reference proteome</keyword>